<dbReference type="Proteomes" id="UP000254100">
    <property type="component" value="Unassembled WGS sequence"/>
</dbReference>
<dbReference type="Pfam" id="PF14166">
    <property type="entry name" value="YueH"/>
    <property type="match status" value="1"/>
</dbReference>
<evidence type="ECO:0000313" key="4">
    <source>
        <dbReference type="Proteomes" id="UP000254100"/>
    </source>
</evidence>
<dbReference type="RefSeq" id="WP_044360592.1">
    <property type="nucleotide sequence ID" value="NZ_JXWY01000040.1"/>
</dbReference>
<sequence>MKIRESHSENYSAKVYIYENKKEDYFVVAVPDLHWSILIDDTLYGEALTEHVMMHLFNILDEEEAEILALRITQWVQET</sequence>
<dbReference type="InterPro" id="IPR020260">
    <property type="entry name" value="Uncharacterised_YueH"/>
</dbReference>
<name>A0A0D6XQ59_9STAP</name>
<accession>A0A0D6XQ59</accession>
<evidence type="ECO:0008006" key="5">
    <source>
        <dbReference type="Google" id="ProtNLM"/>
    </source>
</evidence>
<organism evidence="2 4">
    <name type="scientific">Staphylococcus microti</name>
    <dbReference type="NCBI Taxonomy" id="569857"/>
    <lineage>
        <taxon>Bacteria</taxon>
        <taxon>Bacillati</taxon>
        <taxon>Bacillota</taxon>
        <taxon>Bacilli</taxon>
        <taxon>Bacillales</taxon>
        <taxon>Staphylococcaceae</taxon>
        <taxon>Staphylococcus</taxon>
    </lineage>
</organism>
<evidence type="ECO:0000313" key="3">
    <source>
        <dbReference type="Proteomes" id="UP000032366"/>
    </source>
</evidence>
<keyword evidence="3" id="KW-1185">Reference proteome</keyword>
<evidence type="ECO:0000313" key="2">
    <source>
        <dbReference type="EMBL" id="SUM57000.1"/>
    </source>
</evidence>
<dbReference type="OrthoDB" id="2390431at2"/>
<dbReference type="EMBL" id="UHDT01000001">
    <property type="protein sequence ID" value="SUM57000.1"/>
    <property type="molecule type" value="Genomic_DNA"/>
</dbReference>
<dbReference type="Proteomes" id="UP000032366">
    <property type="component" value="Unassembled WGS sequence"/>
</dbReference>
<reference evidence="2 4" key="2">
    <citation type="submission" date="2018-06" db="EMBL/GenBank/DDBJ databases">
        <authorList>
            <consortium name="Pathogen Informatics"/>
            <person name="Doyle S."/>
        </authorList>
    </citation>
    <scope>NUCLEOTIDE SEQUENCE [LARGE SCALE GENOMIC DNA]</scope>
    <source>
        <strain evidence="2 4">NCTC13832</strain>
    </source>
</reference>
<dbReference type="STRING" id="569857.TP70_07035"/>
<gene>
    <name evidence="2" type="ORF">NCTC13832_00664</name>
    <name evidence="1" type="ORF">TP70_07035</name>
</gene>
<dbReference type="AlphaFoldDB" id="A0A0D6XQ59"/>
<reference evidence="1 3" key="1">
    <citation type="submission" date="2015-01" db="EMBL/GenBank/DDBJ databases">
        <authorList>
            <person name="Guo J."/>
        </authorList>
    </citation>
    <scope>NUCLEOTIDE SEQUENCE [LARGE SCALE GENOMIC DNA]</scope>
    <source>
        <strain evidence="1 3">DSM 22147</strain>
    </source>
</reference>
<evidence type="ECO:0000313" key="1">
    <source>
        <dbReference type="EMBL" id="KIX90560.1"/>
    </source>
</evidence>
<protein>
    <recommendedName>
        <fullName evidence="5">YueH-like family protein</fullName>
    </recommendedName>
</protein>
<dbReference type="EMBL" id="JXWY01000040">
    <property type="protein sequence ID" value="KIX90560.1"/>
    <property type="molecule type" value="Genomic_DNA"/>
</dbReference>
<proteinExistence type="predicted"/>